<feature type="signal peptide" evidence="2">
    <location>
        <begin position="1"/>
        <end position="22"/>
    </location>
</feature>
<dbReference type="HOGENOM" id="CLU_062544_0_0_1"/>
<dbReference type="GeneID" id="5047254"/>
<reference evidence="3 4" key="1">
    <citation type="journal article" date="2006" name="Nature">
        <title>Global trends of whole-genome duplications revealed by the ciliate Paramecium tetraurelia.</title>
        <authorList>
            <consortium name="Genoscope"/>
            <person name="Aury J.-M."/>
            <person name="Jaillon O."/>
            <person name="Duret L."/>
            <person name="Noel B."/>
            <person name="Jubin C."/>
            <person name="Porcel B.M."/>
            <person name="Segurens B."/>
            <person name="Daubin V."/>
            <person name="Anthouard V."/>
            <person name="Aiach N."/>
            <person name="Arnaiz O."/>
            <person name="Billaut A."/>
            <person name="Beisson J."/>
            <person name="Blanc I."/>
            <person name="Bouhouche K."/>
            <person name="Camara F."/>
            <person name="Duharcourt S."/>
            <person name="Guigo R."/>
            <person name="Gogendeau D."/>
            <person name="Katinka M."/>
            <person name="Keller A.-M."/>
            <person name="Kissmehl R."/>
            <person name="Klotz C."/>
            <person name="Koll F."/>
            <person name="Le Moue A."/>
            <person name="Lepere C."/>
            <person name="Malinsky S."/>
            <person name="Nowacki M."/>
            <person name="Nowak J.K."/>
            <person name="Plattner H."/>
            <person name="Poulain J."/>
            <person name="Ruiz F."/>
            <person name="Serrano V."/>
            <person name="Zagulski M."/>
            <person name="Dessen P."/>
            <person name="Betermier M."/>
            <person name="Weissenbach J."/>
            <person name="Scarpelli C."/>
            <person name="Schachter V."/>
            <person name="Sperling L."/>
            <person name="Meyer E."/>
            <person name="Cohen J."/>
            <person name="Wincker P."/>
        </authorList>
    </citation>
    <scope>NUCLEOTIDE SEQUENCE [LARGE SCALE GENOMIC DNA]</scope>
    <source>
        <strain evidence="3 4">Stock d4-2</strain>
    </source>
</reference>
<sequence length="380" mass="44480">MKIFVLCLIALAIADKFDQFRAFDEDEFGRTLIDTLQMQMSTGEPIARFIEIMRNLETSIENEQKEDDKANNEYQNQCTEDIKVLQQESANLERRTVEIQSILDELEPLRSYKQGQADAKNAWKVETEKKLADLVKKRETEKAEFDKKVEEHDYATFVIETVRRMFSDKNQSFLQMNNEAQWQKVRDYFINASEQAKKFEIKKSYSQHDVSMRFLLKLPMLLKLKTFRIPQLLIELLIYIEDSKALETKAEQKRLNMFVLEKGNFDKDLTSLNNALAQLTAAILGLDNRIQDQKRDLSDYNARLDAKNKQSEDRGGECREKAYNYQLTREKREQKRQLVSQIIGAFSANQRDFAEYVKLRGQAGDFRGKNFQVLGNPTED</sequence>
<keyword evidence="4" id="KW-1185">Reference proteome</keyword>
<keyword evidence="2" id="KW-0732">Signal</keyword>
<dbReference type="Proteomes" id="UP000000600">
    <property type="component" value="Unassembled WGS sequence"/>
</dbReference>
<dbReference type="KEGG" id="ptm:GSPATT00026419001"/>
<organism evidence="3 4">
    <name type="scientific">Paramecium tetraurelia</name>
    <dbReference type="NCBI Taxonomy" id="5888"/>
    <lineage>
        <taxon>Eukaryota</taxon>
        <taxon>Sar</taxon>
        <taxon>Alveolata</taxon>
        <taxon>Ciliophora</taxon>
        <taxon>Intramacronucleata</taxon>
        <taxon>Oligohymenophorea</taxon>
        <taxon>Peniculida</taxon>
        <taxon>Parameciidae</taxon>
        <taxon>Paramecium</taxon>
    </lineage>
</organism>
<evidence type="ECO:0000313" key="4">
    <source>
        <dbReference type="Proteomes" id="UP000000600"/>
    </source>
</evidence>
<dbReference type="InParanoid" id="A0EFK5"/>
<gene>
    <name evidence="3" type="ORF">GSPATT00026419001</name>
</gene>
<dbReference type="RefSeq" id="XP_001461469.1">
    <property type="nucleotide sequence ID" value="XM_001461432.2"/>
</dbReference>
<feature type="chain" id="PRO_5002624959" evidence="2">
    <location>
        <begin position="23"/>
        <end position="380"/>
    </location>
</feature>
<evidence type="ECO:0000256" key="2">
    <source>
        <dbReference type="SAM" id="SignalP"/>
    </source>
</evidence>
<protein>
    <submittedName>
        <fullName evidence="3">Uncharacterized protein</fullName>
    </submittedName>
</protein>
<accession>A0EFK5</accession>
<dbReference type="EMBL" id="CT868675">
    <property type="protein sequence ID" value="CAK94096.1"/>
    <property type="molecule type" value="Genomic_DNA"/>
</dbReference>
<feature type="coiled-coil region" evidence="1">
    <location>
        <begin position="276"/>
        <end position="310"/>
    </location>
</feature>
<dbReference type="OrthoDB" id="294361at2759"/>
<name>A0EFK5_PARTE</name>
<proteinExistence type="predicted"/>
<evidence type="ECO:0000256" key="1">
    <source>
        <dbReference type="SAM" id="Coils"/>
    </source>
</evidence>
<feature type="coiled-coil region" evidence="1">
    <location>
        <begin position="46"/>
        <end position="95"/>
    </location>
</feature>
<dbReference type="AlphaFoldDB" id="A0EFK5"/>
<keyword evidence="1" id="KW-0175">Coiled coil</keyword>
<dbReference type="OMA" id="KFDQFRV"/>
<evidence type="ECO:0000313" key="3">
    <source>
        <dbReference type="EMBL" id="CAK94096.1"/>
    </source>
</evidence>